<dbReference type="Pfam" id="PF05362">
    <property type="entry name" value="Lon_C"/>
    <property type="match status" value="1"/>
</dbReference>
<dbReference type="Pfam" id="PF00004">
    <property type="entry name" value="AAA"/>
    <property type="match status" value="1"/>
</dbReference>
<dbReference type="Gene3D" id="3.30.230.10">
    <property type="match status" value="1"/>
</dbReference>
<dbReference type="RefSeq" id="WP_405287550.1">
    <property type="nucleotide sequence ID" value="NZ_JBBHLI010000016.1"/>
</dbReference>
<dbReference type="InterPro" id="IPR008269">
    <property type="entry name" value="Lon_proteolytic"/>
</dbReference>
<dbReference type="InterPro" id="IPR054594">
    <property type="entry name" value="Lon_lid"/>
</dbReference>
<dbReference type="InterPro" id="IPR003111">
    <property type="entry name" value="Lon_prtase_N"/>
</dbReference>
<evidence type="ECO:0000256" key="11">
    <source>
        <dbReference type="PROSITE-ProRule" id="PRU01122"/>
    </source>
</evidence>
<comment type="induction">
    <text evidence="9">By heat shock.</text>
</comment>
<dbReference type="InterPro" id="IPR027543">
    <property type="entry name" value="Lon_bac"/>
</dbReference>
<keyword evidence="5 9" id="KW-0378">Hydrolase</keyword>
<comment type="catalytic activity">
    <reaction evidence="9 10 11">
        <text>Hydrolysis of proteins in presence of ATP.</text>
        <dbReference type="EC" id="3.4.21.53"/>
    </reaction>
</comment>
<dbReference type="EC" id="3.4.21.53" evidence="9 10"/>
<dbReference type="Gene3D" id="1.10.8.60">
    <property type="match status" value="1"/>
</dbReference>
<dbReference type="Pfam" id="PF02190">
    <property type="entry name" value="LON_substr_bdg"/>
    <property type="match status" value="1"/>
</dbReference>
<feature type="binding site" evidence="9">
    <location>
        <begin position="365"/>
        <end position="372"/>
    </location>
    <ligand>
        <name>ATP</name>
        <dbReference type="ChEBI" id="CHEBI:30616"/>
    </ligand>
</feature>
<evidence type="ECO:0000256" key="3">
    <source>
        <dbReference type="ARBA" id="ARBA00022670"/>
    </source>
</evidence>
<dbReference type="PROSITE" id="PS51786">
    <property type="entry name" value="LON_PROTEOLYTIC"/>
    <property type="match status" value="1"/>
</dbReference>
<dbReference type="InterPro" id="IPR015947">
    <property type="entry name" value="PUA-like_sf"/>
</dbReference>
<protein>
    <recommendedName>
        <fullName evidence="9 10">Lon protease</fullName>
        <ecNumber evidence="9 10">3.4.21.53</ecNumber>
    </recommendedName>
    <alternativeName>
        <fullName evidence="9">ATP-dependent protease La</fullName>
    </alternativeName>
</protein>
<dbReference type="InterPro" id="IPR046336">
    <property type="entry name" value="Lon_prtase_N_sf"/>
</dbReference>
<evidence type="ECO:0000313" key="16">
    <source>
        <dbReference type="Proteomes" id="UP001484239"/>
    </source>
</evidence>
<comment type="subcellular location">
    <subcellularLocation>
        <location evidence="1 9 10">Cytoplasm</location>
    </subcellularLocation>
</comment>
<evidence type="ECO:0000256" key="4">
    <source>
        <dbReference type="ARBA" id="ARBA00022741"/>
    </source>
</evidence>
<dbReference type="InterPro" id="IPR014721">
    <property type="entry name" value="Ribsml_uS5_D2-typ_fold_subgr"/>
</dbReference>
<comment type="subunit">
    <text evidence="9 10">Homohexamer. Organized in a ring with a central cavity.</text>
</comment>
<keyword evidence="16" id="KW-1185">Reference proteome</keyword>
<dbReference type="SUPFAM" id="SSF88697">
    <property type="entry name" value="PUA domain-like"/>
    <property type="match status" value="1"/>
</dbReference>
<reference evidence="15 16" key="1">
    <citation type="submission" date="2024-02" db="EMBL/GenBank/DDBJ databases">
        <title>A novel Gemmatimonadota bacterium.</title>
        <authorList>
            <person name="Du Z.-J."/>
            <person name="Ye Y.-Q."/>
        </authorList>
    </citation>
    <scope>NUCLEOTIDE SEQUENCE [LARGE SCALE GENOMIC DNA]</scope>
    <source>
        <strain evidence="15 16">DH-20</strain>
    </source>
</reference>
<dbReference type="InterPro" id="IPR003593">
    <property type="entry name" value="AAA+_ATPase"/>
</dbReference>
<dbReference type="SMART" id="SM00464">
    <property type="entry name" value="LON"/>
    <property type="match status" value="1"/>
</dbReference>
<evidence type="ECO:0000313" key="15">
    <source>
        <dbReference type="EMBL" id="MEK9502864.1"/>
    </source>
</evidence>
<feature type="domain" description="Lon N-terminal" evidence="14">
    <location>
        <begin position="17"/>
        <end position="215"/>
    </location>
</feature>
<evidence type="ECO:0000256" key="10">
    <source>
        <dbReference type="PIRNR" id="PIRNR001174"/>
    </source>
</evidence>
<dbReference type="SUPFAM" id="SSF52540">
    <property type="entry name" value="P-loop containing nucleoside triphosphate hydrolases"/>
    <property type="match status" value="1"/>
</dbReference>
<name>A0ABU9EFB8_9BACT</name>
<dbReference type="PANTHER" id="PTHR10046">
    <property type="entry name" value="ATP DEPENDENT LON PROTEASE FAMILY MEMBER"/>
    <property type="match status" value="1"/>
</dbReference>
<feature type="active site" evidence="9 11">
    <location>
        <position position="689"/>
    </location>
</feature>
<evidence type="ECO:0000256" key="9">
    <source>
        <dbReference type="HAMAP-Rule" id="MF_01973"/>
    </source>
</evidence>
<proteinExistence type="evidence at transcript level"/>
<dbReference type="Pfam" id="PF22667">
    <property type="entry name" value="Lon_lid"/>
    <property type="match status" value="1"/>
</dbReference>
<evidence type="ECO:0000259" key="13">
    <source>
        <dbReference type="PROSITE" id="PS51786"/>
    </source>
</evidence>
<dbReference type="Proteomes" id="UP001484239">
    <property type="component" value="Unassembled WGS sequence"/>
</dbReference>
<evidence type="ECO:0000256" key="2">
    <source>
        <dbReference type="ARBA" id="ARBA00022490"/>
    </source>
</evidence>
<dbReference type="GO" id="GO:0004252">
    <property type="term" value="F:serine-type endopeptidase activity"/>
    <property type="evidence" value="ECO:0007669"/>
    <property type="project" value="UniProtKB-EC"/>
</dbReference>
<keyword evidence="8 9" id="KW-0346">Stress response</keyword>
<evidence type="ECO:0000256" key="6">
    <source>
        <dbReference type="ARBA" id="ARBA00022825"/>
    </source>
</evidence>
<dbReference type="InterPro" id="IPR008268">
    <property type="entry name" value="Peptidase_S16_AS"/>
</dbReference>
<keyword evidence="2 9" id="KW-0963">Cytoplasm</keyword>
<dbReference type="Gene3D" id="1.20.5.5270">
    <property type="match status" value="1"/>
</dbReference>
<evidence type="ECO:0000256" key="7">
    <source>
        <dbReference type="ARBA" id="ARBA00022840"/>
    </source>
</evidence>
<dbReference type="NCBIfam" id="TIGR00763">
    <property type="entry name" value="lon"/>
    <property type="match status" value="1"/>
</dbReference>
<dbReference type="SMART" id="SM00382">
    <property type="entry name" value="AAA"/>
    <property type="match status" value="1"/>
</dbReference>
<dbReference type="PIRSF" id="PIRSF001174">
    <property type="entry name" value="Lon_proteas"/>
    <property type="match status" value="1"/>
</dbReference>
<dbReference type="EMBL" id="JBBHLI010000016">
    <property type="protein sequence ID" value="MEK9502864.1"/>
    <property type="molecule type" value="Genomic_DNA"/>
</dbReference>
<keyword evidence="3 9" id="KW-0645">Protease</keyword>
<keyword evidence="7 9" id="KW-0067">ATP-binding</keyword>
<evidence type="ECO:0000256" key="5">
    <source>
        <dbReference type="ARBA" id="ARBA00022801"/>
    </source>
</evidence>
<dbReference type="InterPro" id="IPR020568">
    <property type="entry name" value="Ribosomal_Su5_D2-typ_SF"/>
</dbReference>
<dbReference type="CDD" id="cd19500">
    <property type="entry name" value="RecA-like_Lon"/>
    <property type="match status" value="1"/>
</dbReference>
<sequence>MATILRTDGPVELPDELPTVALRDLVFFPYMVLPLLIGRPASLAALERADDSDEGLLLLVAQHEVGCESPTASDVHAVGTVARIVQANTLPDGTRRVVLEGVGRARVRHWTAAEGELRAEVEPFVEREHAAPDDDTEIEALARSVVRQFQEYAALHERIADDLAPTLVEVRDRVRLAHLVSGHLLLDPPEKQELLEAAAVGDQLLALQTLLTRELEILRIEEKLDQQIRSQMDSDRRQFYLNEQLKAIHRELGVEAGEEWVELEQAVESGDLPDHARERAQRELKRLRKLNPVAPEAAVIRTYLDWILALPWSARSAEALDVDRASELLDGAHHGLGEVKDRILDHIAVLSGVRQLEGPILCLVGPPGVGKTSLGRSIAAALGREFVRVSLGGVRDEAEIRGHRRTYVGALPGRVLQGMRRSGTTNPVFLLDEVDKLARDFHGDPGAALLEVLDPEQNATFTDHYLELEYDLSDVLFVATANTLAGIPEPLRDRMEVIRLPGYLDTEKRVIVERFLWPRQRDRHGLGADTVELGGDAAGAVISRYTREAGVRELDRQISRIARKLARRRVEGDALPPRVEMEHVTALLGPPPYLPPEPDDSRDRVGLANGLAWTAAGGEILDVEVAVVPGSGEVRLTGTLGDVMKESAMAALTWARSRARVLGLEPDFHTRVDVHVHIPEGATPKDGPSAGITMAVALISALTGIPSAEAVALTGEITLRGRVLPVGGIREKSVAALRNGVRQVVLPHGNEPEIERLPDEVRDGLRFVPVRTMDEVIEVALTHRPHPNASDAPLPLSPQ</sequence>
<comment type="similarity">
    <text evidence="9 10 11 12">Belongs to the peptidase S16 family.</text>
</comment>
<dbReference type="InterPro" id="IPR004815">
    <property type="entry name" value="Lon_bac/euk-typ"/>
</dbReference>
<feature type="active site" evidence="9 11">
    <location>
        <position position="732"/>
    </location>
</feature>
<dbReference type="InterPro" id="IPR003959">
    <property type="entry name" value="ATPase_AAA_core"/>
</dbReference>
<feature type="domain" description="Lon proteolytic" evidence="13">
    <location>
        <begin position="602"/>
        <end position="783"/>
    </location>
</feature>
<dbReference type="Gene3D" id="3.40.50.300">
    <property type="entry name" value="P-loop containing nucleotide triphosphate hydrolases"/>
    <property type="match status" value="1"/>
</dbReference>
<dbReference type="PROSITE" id="PS51787">
    <property type="entry name" value="LON_N"/>
    <property type="match status" value="1"/>
</dbReference>
<dbReference type="SUPFAM" id="SSF54211">
    <property type="entry name" value="Ribosomal protein S5 domain 2-like"/>
    <property type="match status" value="1"/>
</dbReference>
<evidence type="ECO:0000256" key="1">
    <source>
        <dbReference type="ARBA" id="ARBA00004496"/>
    </source>
</evidence>
<dbReference type="InterPro" id="IPR027417">
    <property type="entry name" value="P-loop_NTPase"/>
</dbReference>
<comment type="function">
    <text evidence="9">ATP-dependent serine protease that mediates the selective degradation of mutant and abnormal proteins as well as certain short-lived regulatory proteins. Required for cellular homeostasis and for survival from DNA damage and developmental changes induced by stress. Degrades polypeptides processively to yield small peptide fragments that are 5 to 10 amino acids long. Binds to DNA in a double-stranded, site-specific manner.</text>
</comment>
<dbReference type="InterPro" id="IPR027065">
    <property type="entry name" value="Lon_Prtase"/>
</dbReference>
<keyword evidence="4 9" id="KW-0547">Nucleotide-binding</keyword>
<dbReference type="PROSITE" id="PS01046">
    <property type="entry name" value="LON_SER"/>
    <property type="match status" value="1"/>
</dbReference>
<keyword evidence="6 9" id="KW-0720">Serine protease</keyword>
<organism evidence="15 16">
    <name type="scientific">Gaopeijia maritima</name>
    <dbReference type="NCBI Taxonomy" id="3119007"/>
    <lineage>
        <taxon>Bacteria</taxon>
        <taxon>Pseudomonadati</taxon>
        <taxon>Gemmatimonadota</taxon>
        <taxon>Longimicrobiia</taxon>
        <taxon>Gaopeijiales</taxon>
        <taxon>Gaopeijiaceae</taxon>
        <taxon>Gaopeijia</taxon>
    </lineage>
</organism>
<dbReference type="HAMAP" id="MF_01973">
    <property type="entry name" value="lon_bact"/>
    <property type="match status" value="1"/>
</dbReference>
<dbReference type="PRINTS" id="PR00830">
    <property type="entry name" value="ENDOLAPTASE"/>
</dbReference>
<dbReference type="Gene3D" id="2.30.130.40">
    <property type="entry name" value="LON domain-like"/>
    <property type="match status" value="1"/>
</dbReference>
<evidence type="ECO:0000259" key="14">
    <source>
        <dbReference type="PROSITE" id="PS51787"/>
    </source>
</evidence>
<accession>A0ABU9EFB8</accession>
<evidence type="ECO:0000256" key="12">
    <source>
        <dbReference type="RuleBase" id="RU000591"/>
    </source>
</evidence>
<gene>
    <name evidence="9 15" type="primary">lon</name>
    <name evidence="15" type="ORF">WI372_17850</name>
</gene>
<dbReference type="Gene3D" id="1.20.58.1480">
    <property type="match status" value="1"/>
</dbReference>
<evidence type="ECO:0000256" key="8">
    <source>
        <dbReference type="ARBA" id="ARBA00023016"/>
    </source>
</evidence>
<comment type="caution">
    <text evidence="15">The sequence shown here is derived from an EMBL/GenBank/DDBJ whole genome shotgun (WGS) entry which is preliminary data.</text>
</comment>